<comment type="caution">
    <text evidence="2">The sequence shown here is derived from an EMBL/GenBank/DDBJ whole genome shotgun (WGS) entry which is preliminary data.</text>
</comment>
<dbReference type="HOGENOM" id="CLU_2863897_0_0_9"/>
<dbReference type="EMBL" id="AGBB01000157">
    <property type="protein sequence ID" value="EGY79184.1"/>
    <property type="molecule type" value="Genomic_DNA"/>
</dbReference>
<dbReference type="Gene3D" id="3.30.2130.30">
    <property type="match status" value="1"/>
</dbReference>
<evidence type="ECO:0000259" key="1">
    <source>
        <dbReference type="Pfam" id="PF22025"/>
    </source>
</evidence>
<dbReference type="InterPro" id="IPR054173">
    <property type="entry name" value="ThiI_fer"/>
</dbReference>
<accession>G4D5B9</accession>
<dbReference type="Pfam" id="PF22025">
    <property type="entry name" value="ThiI_fer"/>
    <property type="match status" value="1"/>
</dbReference>
<protein>
    <recommendedName>
        <fullName evidence="1">ThiI ferredoxin-like domain-containing protein</fullName>
    </recommendedName>
</protein>
<dbReference type="SUPFAM" id="SSF143437">
    <property type="entry name" value="THUMP domain-like"/>
    <property type="match status" value="1"/>
</dbReference>
<name>G4D5B9_9FIRM</name>
<keyword evidence="3" id="KW-1185">Reference proteome</keyword>
<organism evidence="2 3">
    <name type="scientific">Peptoniphilus indolicus ATCC 29427</name>
    <dbReference type="NCBI Taxonomy" id="997350"/>
    <lineage>
        <taxon>Bacteria</taxon>
        <taxon>Bacillati</taxon>
        <taxon>Bacillota</taxon>
        <taxon>Tissierellia</taxon>
        <taxon>Tissierellales</taxon>
        <taxon>Peptoniphilaceae</taxon>
        <taxon>Peptoniphilus</taxon>
    </lineage>
</organism>
<evidence type="ECO:0000313" key="3">
    <source>
        <dbReference type="Proteomes" id="UP000003422"/>
    </source>
</evidence>
<dbReference type="Proteomes" id="UP000003422">
    <property type="component" value="Unassembled WGS sequence"/>
</dbReference>
<evidence type="ECO:0000313" key="2">
    <source>
        <dbReference type="EMBL" id="EGY79184.1"/>
    </source>
</evidence>
<proteinExistence type="predicted"/>
<gene>
    <name evidence="2" type="ORF">HMPREF9129_1599</name>
</gene>
<dbReference type="STRING" id="997350.HMPREF9129_1599"/>
<dbReference type="AlphaFoldDB" id="G4D5B9"/>
<reference evidence="2 3" key="1">
    <citation type="submission" date="2011-06" db="EMBL/GenBank/DDBJ databases">
        <authorList>
            <person name="Muzny D."/>
            <person name="Qin X."/>
            <person name="Deng J."/>
            <person name="Jiang H."/>
            <person name="Liu Y."/>
            <person name="Qu J."/>
            <person name="Song X.-Z."/>
            <person name="Zhang L."/>
            <person name="Thornton R."/>
            <person name="Coyle M."/>
            <person name="Francisco L."/>
            <person name="Jackson L."/>
            <person name="Javaid M."/>
            <person name="Korchina V."/>
            <person name="Kovar C."/>
            <person name="Mata R."/>
            <person name="Mathew T."/>
            <person name="Ngo R."/>
            <person name="Nguyen L."/>
            <person name="Nguyen N."/>
            <person name="Okwuonu G."/>
            <person name="Ongeri F."/>
            <person name="Pham C."/>
            <person name="Simmons D."/>
            <person name="Wilczek-Boney K."/>
            <person name="Hale W."/>
            <person name="Jakkamsetti A."/>
            <person name="Pham P."/>
            <person name="Ruth R."/>
            <person name="San Lucas F."/>
            <person name="Warren J."/>
            <person name="Zhang J."/>
            <person name="Zhao Z."/>
            <person name="Zhou C."/>
            <person name="Zhu D."/>
            <person name="Lee S."/>
            <person name="Bess C."/>
            <person name="Blankenburg K."/>
            <person name="Forbes L."/>
            <person name="Fu Q."/>
            <person name="Gubbala S."/>
            <person name="Hirani K."/>
            <person name="Jayaseelan J.C."/>
            <person name="Lara F."/>
            <person name="Munidasa M."/>
            <person name="Palculict T."/>
            <person name="Patil S."/>
            <person name="Pu L.-L."/>
            <person name="Saada N."/>
            <person name="Tang L."/>
            <person name="Weissenberger G."/>
            <person name="Zhu Y."/>
            <person name="Hemphill L."/>
            <person name="Shang Y."/>
            <person name="Youmans B."/>
            <person name="Ayvaz T."/>
            <person name="Ross M."/>
            <person name="Santibanez J."/>
            <person name="Aqrawi P."/>
            <person name="Gross S."/>
            <person name="Joshi V."/>
            <person name="Fowler G."/>
            <person name="Nazareth L."/>
            <person name="Reid J."/>
            <person name="Worley K."/>
            <person name="Petrosino J."/>
            <person name="Highlander S."/>
            <person name="Gibbs R."/>
        </authorList>
    </citation>
    <scope>NUCLEOTIDE SEQUENCE [LARGE SCALE GENOMIC DNA]</scope>
    <source>
        <strain evidence="2 3">ATCC 29427</strain>
    </source>
</reference>
<feature type="domain" description="ThiI ferredoxin-like" evidence="1">
    <location>
        <begin position="7"/>
        <end position="64"/>
    </location>
</feature>
<sequence>MEKLISLSLGEVMLKGDNRKTFINKIIGQVKKLTKNFQNVSVYRDFGKIYINCNEEDIDEIIKK</sequence>
<dbReference type="PATRIC" id="fig|997350.3.peg.1533"/>